<dbReference type="AlphaFoldDB" id="A0A9P6DX17"/>
<evidence type="ECO:0000256" key="1">
    <source>
        <dbReference type="ARBA" id="ARBA00004173"/>
    </source>
</evidence>
<keyword evidence="2" id="KW-0496">Mitochondrion</keyword>
<dbReference type="GO" id="GO:0009055">
    <property type="term" value="F:electron transfer activity"/>
    <property type="evidence" value="ECO:0007669"/>
    <property type="project" value="InterPro"/>
</dbReference>
<proteinExistence type="predicted"/>
<evidence type="ECO:0000313" key="4">
    <source>
        <dbReference type="Proteomes" id="UP000886523"/>
    </source>
</evidence>
<dbReference type="SUPFAM" id="SSF52467">
    <property type="entry name" value="DHS-like NAD/FAD-binding domain"/>
    <property type="match status" value="1"/>
</dbReference>
<gene>
    <name evidence="3" type="ORF">BS47DRAFT_1389237</name>
</gene>
<dbReference type="GO" id="GO:0050660">
    <property type="term" value="F:flavin adenine dinucleotide binding"/>
    <property type="evidence" value="ECO:0007669"/>
    <property type="project" value="InterPro"/>
</dbReference>
<dbReference type="PANTHER" id="PTHR43153:SF1">
    <property type="entry name" value="ELECTRON TRANSFER FLAVOPROTEIN SUBUNIT ALPHA, MITOCHONDRIAL"/>
    <property type="match status" value="1"/>
</dbReference>
<comment type="caution">
    <text evidence="3">The sequence shown here is derived from an EMBL/GenBank/DDBJ whole genome shotgun (WGS) entry which is preliminary data.</text>
</comment>
<dbReference type="Proteomes" id="UP000886523">
    <property type="component" value="Unassembled WGS sequence"/>
</dbReference>
<name>A0A9P6DX17_9AGAM</name>
<reference evidence="3" key="1">
    <citation type="journal article" date="2020" name="Nat. Commun.">
        <title>Large-scale genome sequencing of mycorrhizal fungi provides insights into the early evolution of symbiotic traits.</title>
        <authorList>
            <person name="Miyauchi S."/>
            <person name="Kiss E."/>
            <person name="Kuo A."/>
            <person name="Drula E."/>
            <person name="Kohler A."/>
            <person name="Sanchez-Garcia M."/>
            <person name="Morin E."/>
            <person name="Andreopoulos B."/>
            <person name="Barry K.W."/>
            <person name="Bonito G."/>
            <person name="Buee M."/>
            <person name="Carver A."/>
            <person name="Chen C."/>
            <person name="Cichocki N."/>
            <person name="Clum A."/>
            <person name="Culley D."/>
            <person name="Crous P.W."/>
            <person name="Fauchery L."/>
            <person name="Girlanda M."/>
            <person name="Hayes R.D."/>
            <person name="Keri Z."/>
            <person name="LaButti K."/>
            <person name="Lipzen A."/>
            <person name="Lombard V."/>
            <person name="Magnuson J."/>
            <person name="Maillard F."/>
            <person name="Murat C."/>
            <person name="Nolan M."/>
            <person name="Ohm R.A."/>
            <person name="Pangilinan J."/>
            <person name="Pereira M.F."/>
            <person name="Perotto S."/>
            <person name="Peter M."/>
            <person name="Pfister S."/>
            <person name="Riley R."/>
            <person name="Sitrit Y."/>
            <person name="Stielow J.B."/>
            <person name="Szollosi G."/>
            <person name="Zifcakova L."/>
            <person name="Stursova M."/>
            <person name="Spatafora J.W."/>
            <person name="Tedersoo L."/>
            <person name="Vaario L.M."/>
            <person name="Yamada A."/>
            <person name="Yan M."/>
            <person name="Wang P."/>
            <person name="Xu J."/>
            <person name="Bruns T."/>
            <person name="Baldrian P."/>
            <person name="Vilgalys R."/>
            <person name="Dunand C."/>
            <person name="Henrissat B."/>
            <person name="Grigoriev I.V."/>
            <person name="Hibbett D."/>
            <person name="Nagy L.G."/>
            <person name="Martin F.M."/>
        </authorList>
    </citation>
    <scope>NUCLEOTIDE SEQUENCE</scope>
    <source>
        <strain evidence="3">UP504</strain>
    </source>
</reference>
<keyword evidence="4" id="KW-1185">Reference proteome</keyword>
<dbReference type="OrthoDB" id="1715808at2759"/>
<sequence length="258" mass="28392">MSPQHVSPCTGALQIVVLWDRPHAQDMFFDKDRTPSPDERPSPIYHGIPGELSRFKLRATKPTSLISSVMVRNAIAATRSSSCMFTPRKDLHSRLHRPPKGLFVCRVLRRGIGGRPRNPQRYLYNAPRNSYRQFFLSDCPELGTALHLVLAGKALKNPETFKGSLDPLADALDAAVGVSKVAIVESSVASHYLVPDVQTLMYKLSRLAKQLHPVCISVAMQHLEGVKDSEPIVAINNVADVGLVADPYGAVPELVKKL</sequence>
<accession>A0A9P6DX17</accession>
<dbReference type="GO" id="GO:0005739">
    <property type="term" value="C:mitochondrion"/>
    <property type="evidence" value="ECO:0007669"/>
    <property type="project" value="UniProtKB-SubCell"/>
</dbReference>
<dbReference type="InterPro" id="IPR029035">
    <property type="entry name" value="DHS-like_NAD/FAD-binding_dom"/>
</dbReference>
<dbReference type="Gene3D" id="3.40.50.1220">
    <property type="entry name" value="TPP-binding domain"/>
    <property type="match status" value="1"/>
</dbReference>
<comment type="subcellular location">
    <subcellularLocation>
        <location evidence="1">Mitochondrion</location>
    </subcellularLocation>
</comment>
<evidence type="ECO:0000256" key="2">
    <source>
        <dbReference type="ARBA" id="ARBA00023128"/>
    </source>
</evidence>
<dbReference type="GO" id="GO:0033539">
    <property type="term" value="P:fatty acid beta-oxidation using acyl-CoA dehydrogenase"/>
    <property type="evidence" value="ECO:0007669"/>
    <property type="project" value="TreeGrafter"/>
</dbReference>
<protein>
    <submittedName>
        <fullName evidence="3">Uncharacterized protein</fullName>
    </submittedName>
</protein>
<dbReference type="PANTHER" id="PTHR43153">
    <property type="entry name" value="ELECTRON TRANSFER FLAVOPROTEIN ALPHA"/>
    <property type="match status" value="1"/>
</dbReference>
<dbReference type="InterPro" id="IPR001308">
    <property type="entry name" value="ETF_a/FixB"/>
</dbReference>
<evidence type="ECO:0000313" key="3">
    <source>
        <dbReference type="EMBL" id="KAF9518031.1"/>
    </source>
</evidence>
<dbReference type="EMBL" id="MU128927">
    <property type="protein sequence ID" value="KAF9518031.1"/>
    <property type="molecule type" value="Genomic_DNA"/>
</dbReference>
<organism evidence="3 4">
    <name type="scientific">Hydnum rufescens UP504</name>
    <dbReference type="NCBI Taxonomy" id="1448309"/>
    <lineage>
        <taxon>Eukaryota</taxon>
        <taxon>Fungi</taxon>
        <taxon>Dikarya</taxon>
        <taxon>Basidiomycota</taxon>
        <taxon>Agaricomycotina</taxon>
        <taxon>Agaricomycetes</taxon>
        <taxon>Cantharellales</taxon>
        <taxon>Hydnaceae</taxon>
        <taxon>Hydnum</taxon>
    </lineage>
</organism>